<dbReference type="Gene3D" id="1.10.260.40">
    <property type="entry name" value="lambda repressor-like DNA-binding domains"/>
    <property type="match status" value="1"/>
</dbReference>
<name>A0ABS1JD33_9BACL</name>
<dbReference type="PANTHER" id="PTHR46797">
    <property type="entry name" value="HTH-TYPE TRANSCRIPTIONAL REGULATOR"/>
    <property type="match status" value="1"/>
</dbReference>
<dbReference type="InterPro" id="IPR050807">
    <property type="entry name" value="TransReg_Diox_bact_type"/>
</dbReference>
<keyword evidence="1" id="KW-0238">DNA-binding</keyword>
<proteinExistence type="predicted"/>
<dbReference type="InterPro" id="IPR010982">
    <property type="entry name" value="Lambda_DNA-bd_dom_sf"/>
</dbReference>
<dbReference type="PROSITE" id="PS50943">
    <property type="entry name" value="HTH_CROC1"/>
    <property type="match status" value="1"/>
</dbReference>
<keyword evidence="4" id="KW-1185">Reference proteome</keyword>
<dbReference type="PANTHER" id="PTHR46797:SF1">
    <property type="entry name" value="METHYLPHOSPHONATE SYNTHASE"/>
    <property type="match status" value="1"/>
</dbReference>
<dbReference type="InterPro" id="IPR001387">
    <property type="entry name" value="Cro/C1-type_HTH"/>
</dbReference>
<evidence type="ECO:0000259" key="2">
    <source>
        <dbReference type="PROSITE" id="PS50943"/>
    </source>
</evidence>
<comment type="caution">
    <text evidence="3">The sequence shown here is derived from an EMBL/GenBank/DDBJ whole genome shotgun (WGS) entry which is preliminary data.</text>
</comment>
<protein>
    <submittedName>
        <fullName evidence="3">Helix-turn-helix transcriptional regulator</fullName>
    </submittedName>
</protein>
<accession>A0ABS1JD33</accession>
<dbReference type="RefSeq" id="WP_201636862.1">
    <property type="nucleotide sequence ID" value="NZ_JAEQNB010000005.1"/>
</dbReference>
<dbReference type="Pfam" id="PF01381">
    <property type="entry name" value="HTH_3"/>
    <property type="match status" value="1"/>
</dbReference>
<dbReference type="CDD" id="cd00093">
    <property type="entry name" value="HTH_XRE"/>
    <property type="match status" value="1"/>
</dbReference>
<dbReference type="SUPFAM" id="SSF47413">
    <property type="entry name" value="lambda repressor-like DNA-binding domains"/>
    <property type="match status" value="1"/>
</dbReference>
<dbReference type="Proteomes" id="UP000602284">
    <property type="component" value="Unassembled WGS sequence"/>
</dbReference>
<organism evidence="3 4">
    <name type="scientific">Tumebacillus amylolyticus</name>
    <dbReference type="NCBI Taxonomy" id="2801339"/>
    <lineage>
        <taxon>Bacteria</taxon>
        <taxon>Bacillati</taxon>
        <taxon>Bacillota</taxon>
        <taxon>Bacilli</taxon>
        <taxon>Bacillales</taxon>
        <taxon>Alicyclobacillaceae</taxon>
        <taxon>Tumebacillus</taxon>
    </lineage>
</organism>
<gene>
    <name evidence="3" type="ORF">JJB07_16190</name>
</gene>
<evidence type="ECO:0000313" key="3">
    <source>
        <dbReference type="EMBL" id="MBL0388158.1"/>
    </source>
</evidence>
<feature type="domain" description="HTH cro/C1-type" evidence="2">
    <location>
        <begin position="3"/>
        <end position="58"/>
    </location>
</feature>
<reference evidence="3 4" key="1">
    <citation type="submission" date="2021-01" db="EMBL/GenBank/DDBJ databases">
        <title>Tumebacillus sp. strain ITR2 16S ribosomal RNA gene Genome sequencing and assembly.</title>
        <authorList>
            <person name="Kang M."/>
        </authorList>
    </citation>
    <scope>NUCLEOTIDE SEQUENCE [LARGE SCALE GENOMIC DNA]</scope>
    <source>
        <strain evidence="3 4">ITR2</strain>
    </source>
</reference>
<evidence type="ECO:0000313" key="4">
    <source>
        <dbReference type="Proteomes" id="UP000602284"/>
    </source>
</evidence>
<dbReference type="EMBL" id="JAEQNB010000005">
    <property type="protein sequence ID" value="MBL0388158.1"/>
    <property type="molecule type" value="Genomic_DNA"/>
</dbReference>
<sequence>MLIREARTQSGLTVAQLAEAVGVTATYLRELERGVKKNPSMQVVAGMADVLGKPVSYFFGKQEEAGTLISALPADVSGYVREKILEPFGTSQESVETWSDTQVMEAFVHYLRTLKKRTESEEK</sequence>
<evidence type="ECO:0000256" key="1">
    <source>
        <dbReference type="ARBA" id="ARBA00023125"/>
    </source>
</evidence>
<dbReference type="SMART" id="SM00530">
    <property type="entry name" value="HTH_XRE"/>
    <property type="match status" value="1"/>
</dbReference>